<evidence type="ECO:0000313" key="3">
    <source>
        <dbReference type="EMBL" id="PJJ56370.1"/>
    </source>
</evidence>
<gene>
    <name evidence="3" type="ORF">CLV56_0576</name>
</gene>
<dbReference type="InterPro" id="IPR002938">
    <property type="entry name" value="FAD-bd"/>
</dbReference>
<dbReference type="PANTHER" id="PTHR43476">
    <property type="entry name" value="3-(3-HYDROXY-PHENYL)PROPIONATE/3-HYDROXYCINNAMIC ACID HYDROXYLASE"/>
    <property type="match status" value="1"/>
</dbReference>
<dbReference type="InterPro" id="IPR036188">
    <property type="entry name" value="FAD/NAD-bd_sf"/>
</dbReference>
<proteinExistence type="predicted"/>
<dbReference type="AlphaFoldDB" id="A0A0B2BLK0"/>
<dbReference type="SUPFAM" id="SSF51905">
    <property type="entry name" value="FAD/NAD(P)-binding domain"/>
    <property type="match status" value="1"/>
</dbReference>
<dbReference type="Proteomes" id="UP000230842">
    <property type="component" value="Unassembled WGS sequence"/>
</dbReference>
<accession>A0A0B2BLK0</accession>
<dbReference type="EMBL" id="PGEZ01000001">
    <property type="protein sequence ID" value="PJJ56370.1"/>
    <property type="molecule type" value="Genomic_DNA"/>
</dbReference>
<keyword evidence="1" id="KW-0560">Oxidoreductase</keyword>
<name>A0A0B2BLK0_9ACTN</name>
<reference evidence="3 4" key="1">
    <citation type="submission" date="2017-11" db="EMBL/GenBank/DDBJ databases">
        <title>Genomic Encyclopedia of Archaeal and Bacterial Type Strains, Phase II (KMG-II): From Individual Species to Whole Genera.</title>
        <authorList>
            <person name="Goeker M."/>
        </authorList>
    </citation>
    <scope>NUCLEOTIDE SEQUENCE [LARGE SCALE GENOMIC DNA]</scope>
    <source>
        <strain evidence="3 4">DSM 27763</strain>
    </source>
</reference>
<dbReference type="PRINTS" id="PR00420">
    <property type="entry name" value="RNGMNOXGNASE"/>
</dbReference>
<dbReference type="OrthoDB" id="3316391at2"/>
<comment type="caution">
    <text evidence="3">The sequence shown here is derived from an EMBL/GenBank/DDBJ whole genome shotgun (WGS) entry which is preliminary data.</text>
</comment>
<dbReference type="PANTHER" id="PTHR43476:SF5">
    <property type="entry name" value="FAD-DEPENDENT MONOOXYGENASE"/>
    <property type="match status" value="1"/>
</dbReference>
<evidence type="ECO:0000259" key="2">
    <source>
        <dbReference type="Pfam" id="PF01494"/>
    </source>
</evidence>
<dbReference type="Gene3D" id="3.30.70.2450">
    <property type="match status" value="1"/>
</dbReference>
<dbReference type="GO" id="GO:0071949">
    <property type="term" value="F:FAD binding"/>
    <property type="evidence" value="ECO:0007669"/>
    <property type="project" value="InterPro"/>
</dbReference>
<dbReference type="InterPro" id="IPR050631">
    <property type="entry name" value="PheA/TfdB_FAD_monoxygenase"/>
</dbReference>
<feature type="domain" description="FAD-binding" evidence="2">
    <location>
        <begin position="5"/>
        <end position="339"/>
    </location>
</feature>
<protein>
    <submittedName>
        <fullName evidence="3">3-(3-hydroxy-phenyl)propionate hydroxylase</fullName>
    </submittedName>
</protein>
<dbReference type="RefSeq" id="WP_039348664.1">
    <property type="nucleotide sequence ID" value="NZ_PGEZ01000001.1"/>
</dbReference>
<dbReference type="Gene3D" id="3.50.50.60">
    <property type="entry name" value="FAD/NAD(P)-binding domain"/>
    <property type="match status" value="1"/>
</dbReference>
<dbReference type="GO" id="GO:0016491">
    <property type="term" value="F:oxidoreductase activity"/>
    <property type="evidence" value="ECO:0007669"/>
    <property type="project" value="UniProtKB-KW"/>
</dbReference>
<evidence type="ECO:0000313" key="4">
    <source>
        <dbReference type="Proteomes" id="UP000230842"/>
    </source>
</evidence>
<dbReference type="Pfam" id="PF01494">
    <property type="entry name" value="FAD_binding_3"/>
    <property type="match status" value="1"/>
</dbReference>
<organism evidence="3 4">
    <name type="scientific">Mumia flava</name>
    <dbReference type="NCBI Taxonomy" id="1348852"/>
    <lineage>
        <taxon>Bacteria</taxon>
        <taxon>Bacillati</taxon>
        <taxon>Actinomycetota</taxon>
        <taxon>Actinomycetes</taxon>
        <taxon>Propionibacteriales</taxon>
        <taxon>Nocardioidaceae</taxon>
        <taxon>Mumia</taxon>
    </lineage>
</organism>
<sequence>MSERILVVGAGPVGLTSALSLARAGHAVTVLEAGTQLSSESRASTYHPPTLEMLDDLGVLDALRSVGIESQRFQYRDRTDGPIAELDLGLLADETRYPFRVQCEQSKLTPILAEALLRHAGCALELGEPVTGVTIEGATASVTSATGRTWTADWVVGADGAGSRVRKAIGAAFEGLTYPERFLVVSTTEDLSAALPGIADVNYVFDPREWLVLLRTPEHWRILFPTDPESPAEAEVAPARVQERLRRVADLGRDWDVLHSSLYAVHQRVASTFRVGPAILVGDAAHVNNPLGGMGMNSGVHDAVLVSGALADLLDGRAGVDELDAVLARRREVARSYVRTVTHDNWKQLRESDPRARAAHHAELRALAADPAAARSYLLRTSMIDSLRPRPAAEAAG</sequence>
<keyword evidence="4" id="KW-1185">Reference proteome</keyword>
<evidence type="ECO:0000256" key="1">
    <source>
        <dbReference type="ARBA" id="ARBA00023002"/>
    </source>
</evidence>